<feature type="compositionally biased region" description="Polar residues" evidence="1">
    <location>
        <begin position="1"/>
        <end position="13"/>
    </location>
</feature>
<feature type="non-terminal residue" evidence="2">
    <location>
        <position position="1"/>
    </location>
</feature>
<evidence type="ECO:0000256" key="1">
    <source>
        <dbReference type="SAM" id="MobiDB-lite"/>
    </source>
</evidence>
<evidence type="ECO:0000313" key="3">
    <source>
        <dbReference type="Proteomes" id="UP001202827"/>
    </source>
</evidence>
<accession>A0ABT0IW57</accession>
<gene>
    <name evidence="2" type="ORF">M0654_19115</name>
</gene>
<sequence>NFPQSRVSSQCKSTQRRLKQTKKDMQMSEHGFFNTVTGHYWQTVTEPSDEIVAGYPEGTIEVPLKPGEHYQYINGEWVHVPPTAEELRAQMRPITKRQLSLALIRNGYSLATVSAAIAAMPEGQTKDEAEIEWEYTTDFDRLNPTLVAIGDALGMTPEQIDAMWEQAKTI</sequence>
<proteinExistence type="predicted"/>
<feature type="region of interest" description="Disordered" evidence="1">
    <location>
        <begin position="1"/>
        <end position="25"/>
    </location>
</feature>
<comment type="caution">
    <text evidence="2">The sequence shown here is derived from an EMBL/GenBank/DDBJ whole genome shotgun (WGS) entry which is preliminary data.</text>
</comment>
<evidence type="ECO:0000313" key="2">
    <source>
        <dbReference type="EMBL" id="MCK8782094.1"/>
    </source>
</evidence>
<dbReference type="EMBL" id="JALPRY010000024">
    <property type="protein sequence ID" value="MCK8782094.1"/>
    <property type="molecule type" value="Genomic_DNA"/>
</dbReference>
<reference evidence="2 3" key="1">
    <citation type="submission" date="2022-04" db="EMBL/GenBank/DDBJ databases">
        <title>Rhizobium coralii sp. nov., isolated from coral Turbinaria peltata.</title>
        <authorList>
            <person name="Sun H."/>
        </authorList>
    </citation>
    <scope>NUCLEOTIDE SEQUENCE [LARGE SCALE GENOMIC DNA]</scope>
    <source>
        <strain evidence="2 3">NTR19</strain>
    </source>
</reference>
<dbReference type="Proteomes" id="UP001202827">
    <property type="component" value="Unassembled WGS sequence"/>
</dbReference>
<name>A0ABT0IW57_9HYPH</name>
<organism evidence="2 3">
    <name type="scientific">Neorhizobium turbinariae</name>
    <dbReference type="NCBI Taxonomy" id="2937795"/>
    <lineage>
        <taxon>Bacteria</taxon>
        <taxon>Pseudomonadati</taxon>
        <taxon>Pseudomonadota</taxon>
        <taxon>Alphaproteobacteria</taxon>
        <taxon>Hyphomicrobiales</taxon>
        <taxon>Rhizobiaceae</taxon>
        <taxon>Rhizobium/Agrobacterium group</taxon>
        <taxon>Neorhizobium</taxon>
    </lineage>
</organism>
<protein>
    <submittedName>
        <fullName evidence="2">Uncharacterized protein</fullName>
    </submittedName>
</protein>
<keyword evidence="3" id="KW-1185">Reference proteome</keyword>